<evidence type="ECO:0000313" key="9">
    <source>
        <dbReference type="Proteomes" id="UP000245469"/>
    </source>
</evidence>
<dbReference type="EMBL" id="QGDQ01000003">
    <property type="protein sequence ID" value="PWJ55512.1"/>
    <property type="molecule type" value="Genomic_DNA"/>
</dbReference>
<dbReference type="Gene3D" id="3.60.120.10">
    <property type="entry name" value="Anthranilate synthase"/>
    <property type="match status" value="1"/>
</dbReference>
<dbReference type="RefSeq" id="WP_109773124.1">
    <property type="nucleotide sequence ID" value="NZ_QGDQ01000003.1"/>
</dbReference>
<keyword evidence="9" id="KW-1185">Reference proteome</keyword>
<dbReference type="Pfam" id="PF00425">
    <property type="entry name" value="Chorismate_bind"/>
    <property type="match status" value="1"/>
</dbReference>
<protein>
    <recommendedName>
        <fullName evidence="3">isochorismate synthase</fullName>
        <ecNumber evidence="3">5.4.4.2</ecNumber>
    </recommendedName>
    <alternativeName>
        <fullName evidence="5">Isochorismate mutase</fullName>
    </alternativeName>
</protein>
<accession>A0A316AD37</accession>
<evidence type="ECO:0000259" key="7">
    <source>
        <dbReference type="Pfam" id="PF00425"/>
    </source>
</evidence>
<dbReference type="InterPro" id="IPR004561">
    <property type="entry name" value="IsoChor_synthase"/>
</dbReference>
<dbReference type="InterPro" id="IPR005801">
    <property type="entry name" value="ADC_synthase"/>
</dbReference>
<evidence type="ECO:0000256" key="3">
    <source>
        <dbReference type="ARBA" id="ARBA00012824"/>
    </source>
</evidence>
<evidence type="ECO:0000313" key="8">
    <source>
        <dbReference type="EMBL" id="PWJ55512.1"/>
    </source>
</evidence>
<feature type="region of interest" description="Disordered" evidence="6">
    <location>
        <begin position="1"/>
        <end position="25"/>
    </location>
</feature>
<dbReference type="InterPro" id="IPR015890">
    <property type="entry name" value="Chorismate_C"/>
</dbReference>
<dbReference type="EC" id="5.4.4.2" evidence="3"/>
<comment type="caution">
    <text evidence="8">The sequence shown here is derived from an EMBL/GenBank/DDBJ whole genome shotgun (WGS) entry which is preliminary data.</text>
</comment>
<name>A0A316AD37_9ACTN</name>
<evidence type="ECO:0000256" key="4">
    <source>
        <dbReference type="ARBA" id="ARBA00023235"/>
    </source>
</evidence>
<reference evidence="8 9" key="1">
    <citation type="submission" date="2018-03" db="EMBL/GenBank/DDBJ databases">
        <title>Genomic Encyclopedia of Archaeal and Bacterial Type Strains, Phase II (KMG-II): from individual species to whole genera.</title>
        <authorList>
            <person name="Goeker M."/>
        </authorList>
    </citation>
    <scope>NUCLEOTIDE SEQUENCE [LARGE SCALE GENOMIC DNA]</scope>
    <source>
        <strain evidence="8 9">DSM 44889</strain>
    </source>
</reference>
<proteinExistence type="inferred from homology"/>
<dbReference type="PANTHER" id="PTHR42839">
    <property type="entry name" value="ISOCHORISMATE SYNTHASE ENTC"/>
    <property type="match status" value="1"/>
</dbReference>
<feature type="domain" description="Chorismate-utilising enzyme C-terminal" evidence="7">
    <location>
        <begin position="198"/>
        <end position="453"/>
    </location>
</feature>
<keyword evidence="4" id="KW-0413">Isomerase</keyword>
<dbReference type="PANTHER" id="PTHR42839:SF2">
    <property type="entry name" value="ISOCHORISMATE SYNTHASE ENTC"/>
    <property type="match status" value="1"/>
</dbReference>
<dbReference type="Proteomes" id="UP000245469">
    <property type="component" value="Unassembled WGS sequence"/>
</dbReference>
<dbReference type="GO" id="GO:0008909">
    <property type="term" value="F:isochorismate synthase activity"/>
    <property type="evidence" value="ECO:0007669"/>
    <property type="project" value="UniProtKB-EC"/>
</dbReference>
<dbReference type="OrthoDB" id="9806579at2"/>
<evidence type="ECO:0000256" key="5">
    <source>
        <dbReference type="ARBA" id="ARBA00041564"/>
    </source>
</evidence>
<organism evidence="8 9">
    <name type="scientific">Quadrisphaera granulorum</name>
    <dbReference type="NCBI Taxonomy" id="317664"/>
    <lineage>
        <taxon>Bacteria</taxon>
        <taxon>Bacillati</taxon>
        <taxon>Actinomycetota</taxon>
        <taxon>Actinomycetes</taxon>
        <taxon>Kineosporiales</taxon>
        <taxon>Kineosporiaceae</taxon>
        <taxon>Quadrisphaera</taxon>
    </lineage>
</organism>
<dbReference type="NCBIfam" id="TIGR00543">
    <property type="entry name" value="isochor_syn"/>
    <property type="match status" value="1"/>
</dbReference>
<dbReference type="PROSITE" id="PS50890">
    <property type="entry name" value="PUA"/>
    <property type="match status" value="1"/>
</dbReference>
<evidence type="ECO:0000256" key="6">
    <source>
        <dbReference type="SAM" id="MobiDB-lite"/>
    </source>
</evidence>
<comment type="similarity">
    <text evidence="2">Belongs to the isochorismate synthase family.</text>
</comment>
<evidence type="ECO:0000256" key="1">
    <source>
        <dbReference type="ARBA" id="ARBA00000799"/>
    </source>
</evidence>
<sequence length="464" mass="47747">MTTTTGRSGHSGRPPQPRSVEPAAAGVVGGKLRWRTSRIQDPGALLDVLARRAPAASALAWVRREEGLVGWGEAARVEAGGEHRFATAAAAWRDLVLGAPVVDDVRLPGTGPVAFTSLSFDAASAGGGVLVVPEVLVGRRGGVVWVTTAEPVDASVGVAVGLGPESAEPESAGNGAPVEPVHGPGAVRYADGALCGPRWATAVARAVARIQAGELEKVVLARDLVAEAEHEVDPRWLLARLAAAYPSCWSFAVDGLVGATPELLVRRERGLVHSRVLAGTIRRTGDEQRDAALAGSLARSGKDLEEHEYAVRSVVSALAPHCRTTTAPDAPFVLHLPNVMHLASDVTGVLDDARPGGAPGVLELAAALHPTAAVCGTPTPSAAALIAELEVMDRDRYAGPVGWVDASGDGEIGLALRCARIDPDDARRVRLFAGCGVVAGSDPMAELAESDAKLVPVRDALGGA</sequence>
<comment type="catalytic activity">
    <reaction evidence="1">
        <text>chorismate = isochorismate</text>
        <dbReference type="Rhea" id="RHEA:18985"/>
        <dbReference type="ChEBI" id="CHEBI:29748"/>
        <dbReference type="ChEBI" id="CHEBI:29780"/>
        <dbReference type="EC" id="5.4.4.2"/>
    </reaction>
</comment>
<evidence type="ECO:0000256" key="2">
    <source>
        <dbReference type="ARBA" id="ARBA00005297"/>
    </source>
</evidence>
<dbReference type="AlphaFoldDB" id="A0A316AD37"/>
<gene>
    <name evidence="8" type="ORF">BXY45_103187</name>
</gene>
<dbReference type="SUPFAM" id="SSF56322">
    <property type="entry name" value="ADC synthase"/>
    <property type="match status" value="1"/>
</dbReference>